<dbReference type="EMBL" id="FWZT01000013">
    <property type="protein sequence ID" value="SMF43769.1"/>
    <property type="molecule type" value="Genomic_DNA"/>
</dbReference>
<dbReference type="PROSITE" id="PS51257">
    <property type="entry name" value="PROKAR_LIPOPROTEIN"/>
    <property type="match status" value="1"/>
</dbReference>
<name>A0A1Y6C3Q7_9BACT</name>
<dbReference type="Proteomes" id="UP000192907">
    <property type="component" value="Unassembled WGS sequence"/>
</dbReference>
<reference evidence="2" key="1">
    <citation type="submission" date="2017-04" db="EMBL/GenBank/DDBJ databases">
        <authorList>
            <person name="Varghese N."/>
            <person name="Submissions S."/>
        </authorList>
    </citation>
    <scope>NUCLEOTIDE SEQUENCE [LARGE SCALE GENOMIC DNA]</scope>
    <source>
        <strain evidence="2">RKEM611</strain>
    </source>
</reference>
<dbReference type="AlphaFoldDB" id="A0A1Y6C3Q7"/>
<gene>
    <name evidence="1" type="ORF">SAMN06296036_113102</name>
</gene>
<protein>
    <submittedName>
        <fullName evidence="1">Uncharacterized protein</fullName>
    </submittedName>
</protein>
<sequence length="327" mass="35857">MRPAQWIVMGILLSACDNPTSLSSDPGKSNPILVEDQQEDAKIVEDESVIPPVNVHGAYLACTNTSFANDDGLVKQDVGCALVDESKRKLALAELGEEFIWTHDAAELQIDINTSPEDERFHVVYSAQAGSYQSLQLGLSIVSFRVDFRKGDEWITIIEAPDSPRKIAEDNPTFLAPIEFQGWKQANQVEERAALKVLDETVCRTNDPNTGVSGMGRVENGNCRVATGRGNGLLPYAFQNSTYELYLDPAGQYKSLFGLIPLTELDKENHYSINQDLGSDLGCVITIQGQTYFGETWVPRDVMSCAVNASGAAIEVVTSNFLILDFI</sequence>
<evidence type="ECO:0000313" key="1">
    <source>
        <dbReference type="EMBL" id="SMF43769.1"/>
    </source>
</evidence>
<keyword evidence="2" id="KW-1185">Reference proteome</keyword>
<evidence type="ECO:0000313" key="2">
    <source>
        <dbReference type="Proteomes" id="UP000192907"/>
    </source>
</evidence>
<dbReference type="RefSeq" id="WP_132321157.1">
    <property type="nucleotide sequence ID" value="NZ_FWZT01000013.1"/>
</dbReference>
<accession>A0A1Y6C3Q7</accession>
<organism evidence="1 2">
    <name type="scientific">Pseudobacteriovorax antillogorgiicola</name>
    <dbReference type="NCBI Taxonomy" id="1513793"/>
    <lineage>
        <taxon>Bacteria</taxon>
        <taxon>Pseudomonadati</taxon>
        <taxon>Bdellovibrionota</taxon>
        <taxon>Oligoflexia</taxon>
        <taxon>Oligoflexales</taxon>
        <taxon>Pseudobacteriovoracaceae</taxon>
        <taxon>Pseudobacteriovorax</taxon>
    </lineage>
</organism>
<proteinExistence type="predicted"/>